<dbReference type="SUPFAM" id="SSF63829">
    <property type="entry name" value="Calcium-dependent phosphotriesterase"/>
    <property type="match status" value="1"/>
</dbReference>
<organism evidence="6 7">
    <name type="scientific">OM182 bacterium</name>
    <dbReference type="NCBI Taxonomy" id="2510334"/>
    <lineage>
        <taxon>Bacteria</taxon>
        <taxon>Pseudomonadati</taxon>
        <taxon>Pseudomonadota</taxon>
        <taxon>Gammaproteobacteria</taxon>
        <taxon>OMG group</taxon>
        <taxon>OM182 clade</taxon>
    </lineage>
</organism>
<dbReference type="InterPro" id="IPR011042">
    <property type="entry name" value="6-blade_b-propeller_TolB-like"/>
</dbReference>
<sequence length="374" mass="41740">MGILIRVTALILSLTLANQTLAQQGNARGRIGESPYNVVSGWAEPFQEPGFAFGGNSGVWAESEDRIIIAQRGETVMPYPVPEEFPGYAGYVGINVLRETNRRTWQNCLYVVNGDGEVLEVWDHLDYLCEGSDGPGPHRIRISPYDPESRIWLVNETFHQIYVIANDGSEVLATYGEKLVPGNDENHYGRPQDVAFMPDGRILVADGLDNHRVIIYDNDMNYLGEFGGEGDGPGQFNTLHAVAVGPEGRVFVLDRMGNEVNLFRATDDPAVFEFERSIGSPLTLPLDIIVNENDFWITDLGPLRFLNFDFEGNLKYTWLVPLELPDGYIEVHTFSVDPAGNLIGGDNQYGRSQKFVPKPSADSELLIEPPWYQR</sequence>
<evidence type="ECO:0000256" key="5">
    <source>
        <dbReference type="SAM" id="SignalP"/>
    </source>
</evidence>
<reference evidence="6 7" key="1">
    <citation type="submission" date="2019-02" db="EMBL/GenBank/DDBJ databases">
        <title>Prokaryotic population dynamics and viral predation in marine succession experiment using metagenomics: the confinement effect.</title>
        <authorList>
            <person name="Haro-Moreno J.M."/>
            <person name="Rodriguez-Valera F."/>
            <person name="Lopez-Perez M."/>
        </authorList>
    </citation>
    <scope>NUCLEOTIDE SEQUENCE [LARGE SCALE GENOMIC DNA]</scope>
    <source>
        <strain evidence="6">MED-G158</strain>
    </source>
</reference>
<dbReference type="PANTHER" id="PTHR10680:SF14">
    <property type="entry name" value="PEPTIDYL-GLYCINE ALPHA-AMIDATING MONOOXYGENASE"/>
    <property type="match status" value="1"/>
</dbReference>
<evidence type="ECO:0000256" key="4">
    <source>
        <dbReference type="PROSITE-ProRule" id="PRU00504"/>
    </source>
</evidence>
<keyword evidence="1 5" id="KW-0732">Signal</keyword>
<dbReference type="EMBL" id="SHAH01000055">
    <property type="protein sequence ID" value="RZO75475.1"/>
    <property type="molecule type" value="Genomic_DNA"/>
</dbReference>
<comment type="caution">
    <text evidence="6">The sequence shown here is derived from an EMBL/GenBank/DDBJ whole genome shotgun (WGS) entry which is preliminary data.</text>
</comment>
<dbReference type="PROSITE" id="PS51125">
    <property type="entry name" value="NHL"/>
    <property type="match status" value="2"/>
</dbReference>
<dbReference type="PANTHER" id="PTHR10680">
    <property type="entry name" value="PEPTIDYL-GLYCINE ALPHA-AMIDATING MONOOXYGENASE"/>
    <property type="match status" value="1"/>
</dbReference>
<feature type="repeat" description="NHL" evidence="4">
    <location>
        <begin position="223"/>
        <end position="266"/>
    </location>
</feature>
<evidence type="ECO:0000256" key="3">
    <source>
        <dbReference type="ARBA" id="ARBA00023180"/>
    </source>
</evidence>
<protein>
    <recommendedName>
        <fullName evidence="8">6-bladed beta-propeller</fullName>
    </recommendedName>
</protein>
<evidence type="ECO:0000256" key="2">
    <source>
        <dbReference type="ARBA" id="ARBA00022737"/>
    </source>
</evidence>
<gene>
    <name evidence="6" type="ORF">EVA69_04225</name>
</gene>
<proteinExistence type="predicted"/>
<accession>A0A520RZ47</accession>
<dbReference type="Pfam" id="PF17170">
    <property type="entry name" value="DUF5128"/>
    <property type="match status" value="1"/>
</dbReference>
<feature type="chain" id="PRO_5021999176" description="6-bladed beta-propeller" evidence="5">
    <location>
        <begin position="23"/>
        <end position="374"/>
    </location>
</feature>
<name>A0A520RZ47_9GAMM</name>
<evidence type="ECO:0000313" key="7">
    <source>
        <dbReference type="Proteomes" id="UP000320404"/>
    </source>
</evidence>
<dbReference type="InterPro" id="IPR001258">
    <property type="entry name" value="NHL_repeat"/>
</dbReference>
<dbReference type="Proteomes" id="UP000320404">
    <property type="component" value="Unassembled WGS sequence"/>
</dbReference>
<evidence type="ECO:0000256" key="1">
    <source>
        <dbReference type="ARBA" id="ARBA00022729"/>
    </source>
</evidence>
<feature type="repeat" description="NHL" evidence="4">
    <location>
        <begin position="190"/>
        <end position="219"/>
    </location>
</feature>
<keyword evidence="2" id="KW-0677">Repeat</keyword>
<evidence type="ECO:0000313" key="6">
    <source>
        <dbReference type="EMBL" id="RZO75475.1"/>
    </source>
</evidence>
<keyword evidence="3" id="KW-0325">Glycoprotein</keyword>
<feature type="signal peptide" evidence="5">
    <location>
        <begin position="1"/>
        <end position="22"/>
    </location>
</feature>
<dbReference type="Gene3D" id="2.120.10.30">
    <property type="entry name" value="TolB, C-terminal domain"/>
    <property type="match status" value="1"/>
</dbReference>
<dbReference type="AlphaFoldDB" id="A0A520RZ47"/>
<evidence type="ECO:0008006" key="8">
    <source>
        <dbReference type="Google" id="ProtNLM"/>
    </source>
</evidence>